<name>A0ABU0HJF3_9HYPH</name>
<accession>A0ABU0HJF3</accession>
<gene>
    <name evidence="2" type="ORF">QO016_001935</name>
</gene>
<dbReference type="InterPro" id="IPR000182">
    <property type="entry name" value="GNAT_dom"/>
</dbReference>
<dbReference type="InterPro" id="IPR016181">
    <property type="entry name" value="Acyl_CoA_acyltransferase"/>
</dbReference>
<evidence type="ECO:0000313" key="3">
    <source>
        <dbReference type="Proteomes" id="UP001236369"/>
    </source>
</evidence>
<dbReference type="EMBL" id="JAUSVV010000003">
    <property type="protein sequence ID" value="MDQ0442441.1"/>
    <property type="molecule type" value="Genomic_DNA"/>
</dbReference>
<dbReference type="SUPFAM" id="SSF55729">
    <property type="entry name" value="Acyl-CoA N-acyltransferases (Nat)"/>
    <property type="match status" value="1"/>
</dbReference>
<dbReference type="Proteomes" id="UP001236369">
    <property type="component" value="Unassembled WGS sequence"/>
</dbReference>
<dbReference type="RefSeq" id="WP_238248781.1">
    <property type="nucleotide sequence ID" value="NZ_BPQX01000022.1"/>
</dbReference>
<organism evidence="2 3">
    <name type="scientific">Methylobacterium persicinum</name>
    <dbReference type="NCBI Taxonomy" id="374426"/>
    <lineage>
        <taxon>Bacteria</taxon>
        <taxon>Pseudomonadati</taxon>
        <taxon>Pseudomonadota</taxon>
        <taxon>Alphaproteobacteria</taxon>
        <taxon>Hyphomicrobiales</taxon>
        <taxon>Methylobacteriaceae</taxon>
        <taxon>Methylobacterium</taxon>
    </lineage>
</organism>
<keyword evidence="3" id="KW-1185">Reference proteome</keyword>
<dbReference type="InterPro" id="IPR056935">
    <property type="entry name" value="Rv0428c-like_C"/>
</dbReference>
<dbReference type="PROSITE" id="PS51186">
    <property type="entry name" value="GNAT"/>
    <property type="match status" value="1"/>
</dbReference>
<feature type="domain" description="N-acetyltransferase" evidence="1">
    <location>
        <begin position="116"/>
        <end position="248"/>
    </location>
</feature>
<proteinExistence type="predicted"/>
<comment type="caution">
    <text evidence="2">The sequence shown here is derived from an EMBL/GenBank/DDBJ whole genome shotgun (WGS) entry which is preliminary data.</text>
</comment>
<dbReference type="Gene3D" id="3.40.630.30">
    <property type="match status" value="1"/>
</dbReference>
<sequence length="248" mass="26402">MSPDDALCWQVEEACLNAWPSPRHVLVHGYLLRAAGGSSKRINSCNPLRGAGDPERAIPASEAIYAALGQRPIFRIPDIAAQMLPKLDSRGYRAIGETCTLYRTLAGLPGTEDAEVTVSEAPAADWLALRDALSGHDPMTARSFRTVTGAIALPRAFASVAVPGGLGAIAFGVRDGRLLVIESVAVPEPLRGRGLARRAVGALMGWGATAGADAVCLQVEAGNGPARALYARLGFERELYRYHYRVRD</sequence>
<evidence type="ECO:0000313" key="2">
    <source>
        <dbReference type="EMBL" id="MDQ0442441.1"/>
    </source>
</evidence>
<evidence type="ECO:0000259" key="1">
    <source>
        <dbReference type="PROSITE" id="PS51186"/>
    </source>
</evidence>
<reference evidence="2 3" key="1">
    <citation type="submission" date="2023-07" db="EMBL/GenBank/DDBJ databases">
        <title>Genomic Encyclopedia of Type Strains, Phase IV (KMG-IV): sequencing the most valuable type-strain genomes for metagenomic binning, comparative biology and taxonomic classification.</title>
        <authorList>
            <person name="Goeker M."/>
        </authorList>
    </citation>
    <scope>NUCLEOTIDE SEQUENCE [LARGE SCALE GENOMIC DNA]</scope>
    <source>
        <strain evidence="2 3">DSM 19562</strain>
    </source>
</reference>
<protein>
    <submittedName>
        <fullName evidence="2">Ribosomal protein S18 acetylase RimI-like enzyme</fullName>
    </submittedName>
</protein>
<dbReference type="Pfam" id="PF24553">
    <property type="entry name" value="Rv0428c_C"/>
    <property type="match status" value="1"/>
</dbReference>